<evidence type="ECO:0000313" key="1">
    <source>
        <dbReference type="EMBL" id="SLN24818.1"/>
    </source>
</evidence>
<dbReference type="Gene3D" id="2.60.120.10">
    <property type="entry name" value="Jelly Rolls"/>
    <property type="match status" value="1"/>
</dbReference>
<proteinExistence type="predicted"/>
<dbReference type="SUPFAM" id="SSF51182">
    <property type="entry name" value="RmlC-like cupins"/>
    <property type="match status" value="1"/>
</dbReference>
<dbReference type="OrthoDB" id="7509071at2"/>
<reference evidence="1 2" key="1">
    <citation type="submission" date="2017-03" db="EMBL/GenBank/DDBJ databases">
        <authorList>
            <person name="Afonso C.L."/>
            <person name="Miller P.J."/>
            <person name="Scott M.A."/>
            <person name="Spackman E."/>
            <person name="Goraichik I."/>
            <person name="Dimitrov K.M."/>
            <person name="Suarez D.L."/>
            <person name="Swayne D.E."/>
        </authorList>
    </citation>
    <scope>NUCLEOTIDE SEQUENCE [LARGE SCALE GENOMIC DNA]</scope>
    <source>
        <strain evidence="1 2">CECT 7450</strain>
    </source>
</reference>
<dbReference type="Proteomes" id="UP000193061">
    <property type="component" value="Unassembled WGS sequence"/>
</dbReference>
<sequence>MQFYKLYSDVDGESHWEDVAVYLEEKTFAPPANAIEVSESEPVKQFLFLRLKAGWDEPIHPTPVAQKLICLAGAVRVTASDGEYRDIKKGDVWHMEDKTGKGHHTKVTSDDDFEAVIIQYE</sequence>
<dbReference type="EMBL" id="FWFX01000002">
    <property type="protein sequence ID" value="SLN24818.1"/>
    <property type="molecule type" value="Genomic_DNA"/>
</dbReference>
<dbReference type="InterPro" id="IPR014710">
    <property type="entry name" value="RmlC-like_jellyroll"/>
</dbReference>
<accession>A0A1X6YLW6</accession>
<dbReference type="AlphaFoldDB" id="A0A1X6YLW6"/>
<evidence type="ECO:0000313" key="2">
    <source>
        <dbReference type="Proteomes" id="UP000193061"/>
    </source>
</evidence>
<protein>
    <recommendedName>
        <fullName evidence="3">Cupin domain protein</fullName>
    </recommendedName>
</protein>
<gene>
    <name evidence="1" type="ORF">ROA7450_01013</name>
</gene>
<keyword evidence="2" id="KW-1185">Reference proteome</keyword>
<dbReference type="RefSeq" id="WP_085804539.1">
    <property type="nucleotide sequence ID" value="NZ_FWFX01000002.1"/>
</dbReference>
<name>A0A1X6YLW6_9RHOB</name>
<evidence type="ECO:0008006" key="3">
    <source>
        <dbReference type="Google" id="ProtNLM"/>
    </source>
</evidence>
<organism evidence="1 2">
    <name type="scientific">Roseovarius albus</name>
    <dbReference type="NCBI Taxonomy" id="1247867"/>
    <lineage>
        <taxon>Bacteria</taxon>
        <taxon>Pseudomonadati</taxon>
        <taxon>Pseudomonadota</taxon>
        <taxon>Alphaproteobacteria</taxon>
        <taxon>Rhodobacterales</taxon>
        <taxon>Roseobacteraceae</taxon>
        <taxon>Roseovarius</taxon>
    </lineage>
</organism>
<dbReference type="InterPro" id="IPR011051">
    <property type="entry name" value="RmlC_Cupin_sf"/>
</dbReference>